<protein>
    <recommendedName>
        <fullName evidence="2">SCP2 domain-containing protein</fullName>
    </recommendedName>
</protein>
<accession>A0A0F9UWQ9</accession>
<evidence type="ECO:0000313" key="1">
    <source>
        <dbReference type="EMBL" id="KKN58073.1"/>
    </source>
</evidence>
<dbReference type="Gene3D" id="3.30.1050.10">
    <property type="entry name" value="SCP2 sterol-binding domain"/>
    <property type="match status" value="1"/>
</dbReference>
<sequence length="148" mass="17212">MNAETAVKTFRQIKDGKLFGEDLETFLEVLKYFTNKSEYAEEELYGWEKIVQVKLRDAKDFYLKTNNPFTEHPKLDIKYGNVHSPDTTIISDVDTFTGIMCGRAQRFTEGSMLFRIEGDGTQASIFFMLIRLIAQEFTEQKRQGLMKK</sequence>
<reference evidence="1" key="1">
    <citation type="journal article" date="2015" name="Nature">
        <title>Complex archaea that bridge the gap between prokaryotes and eukaryotes.</title>
        <authorList>
            <person name="Spang A."/>
            <person name="Saw J.H."/>
            <person name="Jorgensen S.L."/>
            <person name="Zaremba-Niedzwiedzka K."/>
            <person name="Martijn J."/>
            <person name="Lind A.E."/>
            <person name="van Eijk R."/>
            <person name="Schleper C."/>
            <person name="Guy L."/>
            <person name="Ettema T.J."/>
        </authorList>
    </citation>
    <scope>NUCLEOTIDE SEQUENCE</scope>
</reference>
<dbReference type="EMBL" id="LAZR01000778">
    <property type="protein sequence ID" value="KKN58073.1"/>
    <property type="molecule type" value="Genomic_DNA"/>
</dbReference>
<comment type="caution">
    <text evidence="1">The sequence shown here is derived from an EMBL/GenBank/DDBJ whole genome shotgun (WGS) entry which is preliminary data.</text>
</comment>
<dbReference type="InterPro" id="IPR036527">
    <property type="entry name" value="SCP2_sterol-bd_dom_sf"/>
</dbReference>
<gene>
    <name evidence="1" type="ORF">LCGC14_0555890</name>
</gene>
<dbReference type="AlphaFoldDB" id="A0A0F9UWQ9"/>
<proteinExistence type="predicted"/>
<name>A0A0F9UWQ9_9ZZZZ</name>
<evidence type="ECO:0008006" key="2">
    <source>
        <dbReference type="Google" id="ProtNLM"/>
    </source>
</evidence>
<organism evidence="1">
    <name type="scientific">marine sediment metagenome</name>
    <dbReference type="NCBI Taxonomy" id="412755"/>
    <lineage>
        <taxon>unclassified sequences</taxon>
        <taxon>metagenomes</taxon>
        <taxon>ecological metagenomes</taxon>
    </lineage>
</organism>